<dbReference type="NCBIfam" id="TIGR00710">
    <property type="entry name" value="efflux_Bcr_CflA"/>
    <property type="match status" value="1"/>
</dbReference>
<dbReference type="GO" id="GO:0005886">
    <property type="term" value="C:plasma membrane"/>
    <property type="evidence" value="ECO:0007669"/>
    <property type="project" value="UniProtKB-SubCell"/>
</dbReference>
<dbReference type="PANTHER" id="PTHR23502">
    <property type="entry name" value="MAJOR FACILITATOR SUPERFAMILY"/>
    <property type="match status" value="1"/>
</dbReference>
<keyword evidence="8" id="KW-0997">Cell inner membrane</keyword>
<dbReference type="Gene3D" id="1.20.1720.10">
    <property type="entry name" value="Multidrug resistance protein D"/>
    <property type="match status" value="1"/>
</dbReference>
<reference evidence="10" key="1">
    <citation type="submission" date="2022-04" db="EMBL/GenBank/DDBJ databases">
        <title>Roseomonas acroporae sp. nov., isolated from coral Acropora digitifera.</title>
        <authorList>
            <person name="Sun H."/>
        </authorList>
    </citation>
    <scope>NUCLEOTIDE SEQUENCE</scope>
    <source>
        <strain evidence="10">NAR14</strain>
    </source>
</reference>
<keyword evidence="11" id="KW-1185">Reference proteome</keyword>
<dbReference type="SUPFAM" id="SSF103473">
    <property type="entry name" value="MFS general substrate transporter"/>
    <property type="match status" value="1"/>
</dbReference>
<feature type="transmembrane region" description="Helical" evidence="8">
    <location>
        <begin position="209"/>
        <end position="228"/>
    </location>
</feature>
<feature type="domain" description="Major facilitator superfamily (MFS) profile" evidence="9">
    <location>
        <begin position="5"/>
        <end position="388"/>
    </location>
</feature>
<feature type="transmembrane region" description="Helical" evidence="8">
    <location>
        <begin position="304"/>
        <end position="327"/>
    </location>
</feature>
<dbReference type="InterPro" id="IPR011701">
    <property type="entry name" value="MFS"/>
</dbReference>
<keyword evidence="5 8" id="KW-0812">Transmembrane</keyword>
<dbReference type="FunFam" id="1.20.1720.10:FF:000005">
    <property type="entry name" value="Bcr/CflA family efflux transporter"/>
    <property type="match status" value="1"/>
</dbReference>
<keyword evidence="4" id="KW-1003">Cell membrane</keyword>
<dbReference type="InterPro" id="IPR020846">
    <property type="entry name" value="MFS_dom"/>
</dbReference>
<evidence type="ECO:0000256" key="1">
    <source>
        <dbReference type="ARBA" id="ARBA00004651"/>
    </source>
</evidence>
<evidence type="ECO:0000256" key="7">
    <source>
        <dbReference type="ARBA" id="ARBA00023136"/>
    </source>
</evidence>
<feature type="transmembrane region" description="Helical" evidence="8">
    <location>
        <begin position="159"/>
        <end position="179"/>
    </location>
</feature>
<evidence type="ECO:0000256" key="5">
    <source>
        <dbReference type="ARBA" id="ARBA00022692"/>
    </source>
</evidence>
<dbReference type="CDD" id="cd17320">
    <property type="entry name" value="MFS_MdfA_MDR_like"/>
    <property type="match status" value="1"/>
</dbReference>
<keyword evidence="3 8" id="KW-0813">Transport</keyword>
<feature type="transmembrane region" description="Helical" evidence="8">
    <location>
        <begin position="366"/>
        <end position="384"/>
    </location>
</feature>
<name>A0A9X1Y5N7_9PROT</name>
<dbReference type="InterPro" id="IPR036259">
    <property type="entry name" value="MFS_trans_sf"/>
</dbReference>
<comment type="caution">
    <text evidence="10">The sequence shown here is derived from an EMBL/GenBank/DDBJ whole genome shotgun (WGS) entry which is preliminary data.</text>
</comment>
<evidence type="ECO:0000256" key="6">
    <source>
        <dbReference type="ARBA" id="ARBA00022989"/>
    </source>
</evidence>
<evidence type="ECO:0000256" key="3">
    <source>
        <dbReference type="ARBA" id="ARBA00022448"/>
    </source>
</evidence>
<protein>
    <recommendedName>
        <fullName evidence="8">Bcr/CflA family efflux transporter</fullName>
    </recommendedName>
</protein>
<proteinExistence type="inferred from homology"/>
<feature type="transmembrane region" description="Helical" evidence="8">
    <location>
        <begin position="96"/>
        <end position="117"/>
    </location>
</feature>
<dbReference type="EMBL" id="JALPRX010000022">
    <property type="protein sequence ID" value="MCK8783918.1"/>
    <property type="molecule type" value="Genomic_DNA"/>
</dbReference>
<organism evidence="10 11">
    <name type="scientific">Roseomonas acroporae</name>
    <dbReference type="NCBI Taxonomy" id="2937791"/>
    <lineage>
        <taxon>Bacteria</taxon>
        <taxon>Pseudomonadati</taxon>
        <taxon>Pseudomonadota</taxon>
        <taxon>Alphaproteobacteria</taxon>
        <taxon>Acetobacterales</taxon>
        <taxon>Roseomonadaceae</taxon>
        <taxon>Roseomonas</taxon>
    </lineage>
</organism>
<keyword evidence="7 8" id="KW-0472">Membrane</keyword>
<feature type="transmembrane region" description="Helical" evidence="8">
    <location>
        <begin position="339"/>
        <end position="360"/>
    </location>
</feature>
<dbReference type="RefSeq" id="WP_248666043.1">
    <property type="nucleotide sequence ID" value="NZ_JALPRX010000022.1"/>
</dbReference>
<dbReference type="GO" id="GO:0042910">
    <property type="term" value="F:xenobiotic transmembrane transporter activity"/>
    <property type="evidence" value="ECO:0007669"/>
    <property type="project" value="InterPro"/>
</dbReference>
<dbReference type="PROSITE" id="PS50850">
    <property type="entry name" value="MFS"/>
    <property type="match status" value="1"/>
</dbReference>
<dbReference type="PANTHER" id="PTHR23502:SF132">
    <property type="entry name" value="POLYAMINE TRANSPORTER 2-RELATED"/>
    <property type="match status" value="1"/>
</dbReference>
<evidence type="ECO:0000256" key="2">
    <source>
        <dbReference type="ARBA" id="ARBA00006236"/>
    </source>
</evidence>
<keyword evidence="6 8" id="KW-1133">Transmembrane helix</keyword>
<dbReference type="Pfam" id="PF07690">
    <property type="entry name" value="MFS_1"/>
    <property type="match status" value="1"/>
</dbReference>
<evidence type="ECO:0000313" key="10">
    <source>
        <dbReference type="EMBL" id="MCK8783918.1"/>
    </source>
</evidence>
<comment type="caution">
    <text evidence="8">Lacks conserved residue(s) required for the propagation of feature annotation.</text>
</comment>
<dbReference type="AlphaFoldDB" id="A0A9X1Y5N7"/>
<evidence type="ECO:0000259" key="9">
    <source>
        <dbReference type="PROSITE" id="PS50850"/>
    </source>
</evidence>
<dbReference type="InterPro" id="IPR004812">
    <property type="entry name" value="Efflux_drug-R_Bcr/CmlA"/>
</dbReference>
<evidence type="ECO:0000256" key="4">
    <source>
        <dbReference type="ARBA" id="ARBA00022475"/>
    </source>
</evidence>
<evidence type="ECO:0000313" key="11">
    <source>
        <dbReference type="Proteomes" id="UP001139516"/>
    </source>
</evidence>
<feature type="transmembrane region" description="Helical" evidence="8">
    <location>
        <begin position="129"/>
        <end position="153"/>
    </location>
</feature>
<feature type="transmembrane region" description="Helical" evidence="8">
    <location>
        <begin position="41"/>
        <end position="58"/>
    </location>
</feature>
<dbReference type="GO" id="GO:1990961">
    <property type="term" value="P:xenobiotic detoxification by transmembrane export across the plasma membrane"/>
    <property type="evidence" value="ECO:0007669"/>
    <property type="project" value="InterPro"/>
</dbReference>
<dbReference type="GO" id="GO:0015385">
    <property type="term" value="F:sodium:proton antiporter activity"/>
    <property type="evidence" value="ECO:0007669"/>
    <property type="project" value="TreeGrafter"/>
</dbReference>
<gene>
    <name evidence="10" type="ORF">M0638_05925</name>
</gene>
<dbReference type="Proteomes" id="UP001139516">
    <property type="component" value="Unassembled WGS sequence"/>
</dbReference>
<sequence>MPSWLPLLLGFLTAINPISTDMYLPAFPAMEASLGSPPGSAQVTLAAWFIGVAIGQLLQGTLSDRFGRRMPLIAGTAVYTLASAGCALAPDIATLSAFRFLAAIGGSASSVLPRAVVRDVAEGLAAARLMSRLMLVMGVAPIAAPGLGGLVLGLAGWHAIFWVCTVYGALSTFLVWRFLPETSRPERRSALNPAVILGHYGAALGERGFLTHAAMAGFCMFLIFAYVASAPTVFIQGFGLSPGGFSLLFALNSVGFIGASQCNPWLLARLGANRLLHLATGLCAAAVLTLAVTALTGWGGLAGTFAPIVAAMAACGLIMPNAAVGALARHGARAGSASALMGTLQFGLAALSGLLVGVLSDGTARPMVLLMLAGLAAMVIADVLRPAR</sequence>
<feature type="transmembrane region" description="Helical" evidence="8">
    <location>
        <begin position="275"/>
        <end position="298"/>
    </location>
</feature>
<evidence type="ECO:0000256" key="8">
    <source>
        <dbReference type="RuleBase" id="RU365088"/>
    </source>
</evidence>
<comment type="similarity">
    <text evidence="2 8">Belongs to the major facilitator superfamily. Bcr/CmlA family.</text>
</comment>
<feature type="transmembrane region" description="Helical" evidence="8">
    <location>
        <begin position="70"/>
        <end position="90"/>
    </location>
</feature>
<accession>A0A9X1Y5N7</accession>
<comment type="subcellular location">
    <subcellularLocation>
        <location evidence="8">Cell inner membrane</location>
        <topology evidence="8">Multi-pass membrane protein</topology>
    </subcellularLocation>
    <subcellularLocation>
        <location evidence="1">Cell membrane</location>
        <topology evidence="1">Multi-pass membrane protein</topology>
    </subcellularLocation>
</comment>